<dbReference type="Gene3D" id="1.10.10.10">
    <property type="entry name" value="Winged helix-like DNA-binding domain superfamily/Winged helix DNA-binding domain"/>
    <property type="match status" value="1"/>
</dbReference>
<evidence type="ECO:0000313" key="7">
    <source>
        <dbReference type="Proteomes" id="UP000824160"/>
    </source>
</evidence>
<gene>
    <name evidence="6" type="ORF">IAC43_05690</name>
</gene>
<evidence type="ECO:0000313" key="6">
    <source>
        <dbReference type="EMBL" id="HIT94657.1"/>
    </source>
</evidence>
<evidence type="ECO:0000256" key="2">
    <source>
        <dbReference type="ARBA" id="ARBA00024867"/>
    </source>
</evidence>
<dbReference type="InterPro" id="IPR011006">
    <property type="entry name" value="CheY-like_superfamily"/>
</dbReference>
<accession>A0A9D1H7V7</accession>
<dbReference type="SUPFAM" id="SSF52172">
    <property type="entry name" value="CheY-like"/>
    <property type="match status" value="1"/>
</dbReference>
<dbReference type="Gene3D" id="3.40.50.2300">
    <property type="match status" value="1"/>
</dbReference>
<comment type="function">
    <text evidence="2">May play the central regulatory role in sporulation. It may be an element of the effector pathway responsible for the activation of sporulation genes in response to nutritional stress. Spo0A may act in concert with spo0H (a sigma factor) to control the expression of some genes that are critical to the sporulation process.</text>
</comment>
<dbReference type="PROSITE" id="PS50921">
    <property type="entry name" value="ANTAR"/>
    <property type="match status" value="1"/>
</dbReference>
<dbReference type="InterPro" id="IPR001789">
    <property type="entry name" value="Sig_transdc_resp-reg_receiver"/>
</dbReference>
<evidence type="ECO:0000256" key="1">
    <source>
        <dbReference type="ARBA" id="ARBA00018672"/>
    </source>
</evidence>
<comment type="caution">
    <text evidence="6">The sequence shown here is derived from an EMBL/GenBank/DDBJ whole genome shotgun (WGS) entry which is preliminary data.</text>
</comment>
<comment type="caution">
    <text evidence="3">Lacks conserved residue(s) required for the propagation of feature annotation.</text>
</comment>
<proteinExistence type="predicted"/>
<sequence length="189" mass="21186">MDSVLIVAGSENSRNALSDLSKLCGLSEQTCTGCGNDARRLLLENDYDLVLINTPLPDEFGSDLAVSVCEGFGSAILLVKADIADEISEKVECSGVLVIEKPINRQMFFQSIRMAGVQQSRMTGLQRENKKLKCKIEEIRTVDRAKCLLIQFESMTESEAHRYIEKKAMDLRVSRMRIAQDILCQYEKT</sequence>
<dbReference type="InterPro" id="IPR036388">
    <property type="entry name" value="WH-like_DNA-bd_sf"/>
</dbReference>
<dbReference type="AlphaFoldDB" id="A0A9D1H7V7"/>
<dbReference type="SMART" id="SM01012">
    <property type="entry name" value="ANTAR"/>
    <property type="match status" value="1"/>
</dbReference>
<reference evidence="6" key="2">
    <citation type="journal article" date="2021" name="PeerJ">
        <title>Extensive microbial diversity within the chicken gut microbiome revealed by metagenomics and culture.</title>
        <authorList>
            <person name="Gilroy R."/>
            <person name="Ravi A."/>
            <person name="Getino M."/>
            <person name="Pursley I."/>
            <person name="Horton D.L."/>
            <person name="Alikhan N.F."/>
            <person name="Baker D."/>
            <person name="Gharbi K."/>
            <person name="Hall N."/>
            <person name="Watson M."/>
            <person name="Adriaenssens E.M."/>
            <person name="Foster-Nyarko E."/>
            <person name="Jarju S."/>
            <person name="Secka A."/>
            <person name="Antonio M."/>
            <person name="Oren A."/>
            <person name="Chaudhuri R.R."/>
            <person name="La Ragione R."/>
            <person name="Hildebrand F."/>
            <person name="Pallen M.J."/>
        </authorList>
    </citation>
    <scope>NUCLEOTIDE SEQUENCE</scope>
    <source>
        <strain evidence="6">ChiBcec7-5410</strain>
    </source>
</reference>
<reference evidence="6" key="1">
    <citation type="submission" date="2020-10" db="EMBL/GenBank/DDBJ databases">
        <authorList>
            <person name="Gilroy R."/>
        </authorList>
    </citation>
    <scope>NUCLEOTIDE SEQUENCE</scope>
    <source>
        <strain evidence="6">ChiBcec7-5410</strain>
    </source>
</reference>
<dbReference type="PROSITE" id="PS50110">
    <property type="entry name" value="RESPONSE_REGULATORY"/>
    <property type="match status" value="1"/>
</dbReference>
<dbReference type="GO" id="GO:0003723">
    <property type="term" value="F:RNA binding"/>
    <property type="evidence" value="ECO:0007669"/>
    <property type="project" value="InterPro"/>
</dbReference>
<protein>
    <recommendedName>
        <fullName evidence="1">Stage 0 sporulation protein A homolog</fullName>
    </recommendedName>
</protein>
<feature type="domain" description="Response regulatory" evidence="4">
    <location>
        <begin position="3"/>
        <end position="116"/>
    </location>
</feature>
<dbReference type="Pfam" id="PF03861">
    <property type="entry name" value="ANTAR"/>
    <property type="match status" value="1"/>
</dbReference>
<dbReference type="GO" id="GO:0000160">
    <property type="term" value="P:phosphorelay signal transduction system"/>
    <property type="evidence" value="ECO:0007669"/>
    <property type="project" value="InterPro"/>
</dbReference>
<evidence type="ECO:0000259" key="5">
    <source>
        <dbReference type="PROSITE" id="PS50921"/>
    </source>
</evidence>
<evidence type="ECO:0000259" key="4">
    <source>
        <dbReference type="PROSITE" id="PS50110"/>
    </source>
</evidence>
<feature type="domain" description="ANTAR" evidence="5">
    <location>
        <begin position="122"/>
        <end position="183"/>
    </location>
</feature>
<name>A0A9D1H7V7_9FIRM</name>
<evidence type="ECO:0000256" key="3">
    <source>
        <dbReference type="PROSITE-ProRule" id="PRU00169"/>
    </source>
</evidence>
<dbReference type="EMBL" id="DVLW01000155">
    <property type="protein sequence ID" value="HIT94657.1"/>
    <property type="molecule type" value="Genomic_DNA"/>
</dbReference>
<dbReference type="Proteomes" id="UP000824160">
    <property type="component" value="Unassembled WGS sequence"/>
</dbReference>
<organism evidence="6 7">
    <name type="scientific">Candidatus Faecivivens stercoripullorum</name>
    <dbReference type="NCBI Taxonomy" id="2840805"/>
    <lineage>
        <taxon>Bacteria</taxon>
        <taxon>Bacillati</taxon>
        <taxon>Bacillota</taxon>
        <taxon>Clostridia</taxon>
        <taxon>Eubacteriales</taxon>
        <taxon>Oscillospiraceae</taxon>
        <taxon>Oscillospiraceae incertae sedis</taxon>
        <taxon>Candidatus Faecivivens</taxon>
    </lineage>
</organism>
<dbReference type="InterPro" id="IPR005561">
    <property type="entry name" value="ANTAR"/>
</dbReference>